<evidence type="ECO:0000256" key="2">
    <source>
        <dbReference type="ARBA" id="ARBA00022737"/>
    </source>
</evidence>
<protein>
    <recommendedName>
        <fullName evidence="6">Tyrosine-protein kinase ephrin type A/B receptor-like domain-containing protein</fullName>
    </recommendedName>
</protein>
<name>A0AAU9J6W0_9CILI</name>
<dbReference type="Gene3D" id="2.120.10.80">
    <property type="entry name" value="Kelch-type beta propeller"/>
    <property type="match status" value="3"/>
</dbReference>
<keyword evidence="3" id="KW-0472">Membrane</keyword>
<dbReference type="SMART" id="SM00612">
    <property type="entry name" value="Kelch"/>
    <property type="match status" value="3"/>
</dbReference>
<dbReference type="Gene3D" id="2.10.50.10">
    <property type="entry name" value="Tumor Necrosis Factor Receptor, subunit A, domain 2"/>
    <property type="match status" value="1"/>
</dbReference>
<dbReference type="PANTHER" id="PTHR46376:SF1">
    <property type="entry name" value="LEUCINE-ZIPPER-LIKE TRANSCRIPTIONAL REGULATOR 1"/>
    <property type="match status" value="1"/>
</dbReference>
<sequence>MFYTFGGRSLKGAQNDLWGFNLNTMQWNEISVSGDIPAPRTLPAFTKYKQNGKLKFAIYGGIGLDGDEDSLVILDVANMEWTLMPASGNTPGRLTSASLQYFDGMLYLAGGVDDSIPINFRYNDEFYQYDLTKKYWKKIGNPSHTYTHRSLAGSIVYDENFYLFFGWSDKLGRDVSEISKVNLNDINYEWISVPVLDNSYSVTLLRDSYSFISVNSSLFIFAGYNMTSGNLNDLAQFSVSGFPITYDCLSELYTGPSARSHHVMQVIEGNIYIFGGDAKGSKLNDLWVFDPETEVWEILFPDGDVPTPRSHHSSGAQGNVMYIFGGIDQSGVLLNDLYQFDATSNVWKVIKSSNLNLPSARYSTCAVYSIPILYIFGGMTTAGVSNELWSYNCGLNTFSLISSDAPYRLYYPRCAVDTSATTFFVLNGDAERQESIGVLFSFNFSSKNWKILKQPETPKRNKSDGVAILIGDFVMYIGGHQWGTDPISSVYAIDLSNSFQYIDYPSTPMHFIGSAFAYYKTDLYVHGGVSSTKSFIRISIPVVNFYKISLKQFCTNESCPAPCSPGTYESMNGCKPCEKGTYNHEFGKPVCYDCNPGTYNPNIGSNTVRECFPCKEGKFNNLVGQSKCKKCSLNDYCPSGSSSPQELSDILSYTWQQPINYKEHSKEASDMNKKYVYTCIALFSIFTALTVLLRGFRNKLKVIDFYSKYHNIEHNSILKSTKNRLGGYFTVAFFIGASWFIYGNISTYVIDNIAETKALLPLAAVWYKASSLNGNITLIVTLIRYGGNCTNNGTCIENLKIDSNKIFNPYTSKSCYMDTNNNCIITYLCNNCEVWTEAEINISLQEPLSYCAGILVNLTSTSSIPNEISSEQIGVMTDSNKIFRGLDPTIFYFIMTPSIFQSVFSLWPDKLYGYYVGISANPVKGSQSYAYELPFSSDLNIKIVMDKNEFCLNTTRSAKQTMLILVSALLGAVFGWKGAMKGAMHYLEKCTLFFSKKIHQKIHLLKMASANKHLIHIFNSKIVSKEAHPYSIEESEENDGLRSIELLFESYSSQHQLFQ</sequence>
<feature type="transmembrane region" description="Helical" evidence="3">
    <location>
        <begin position="675"/>
        <end position="693"/>
    </location>
</feature>
<keyword evidence="1" id="KW-0880">Kelch repeat</keyword>
<keyword evidence="3" id="KW-1133">Transmembrane helix</keyword>
<organism evidence="4 5">
    <name type="scientific">Blepharisma stoltei</name>
    <dbReference type="NCBI Taxonomy" id="1481888"/>
    <lineage>
        <taxon>Eukaryota</taxon>
        <taxon>Sar</taxon>
        <taxon>Alveolata</taxon>
        <taxon>Ciliophora</taxon>
        <taxon>Postciliodesmatophora</taxon>
        <taxon>Heterotrichea</taxon>
        <taxon>Heterotrichida</taxon>
        <taxon>Blepharismidae</taxon>
        <taxon>Blepharisma</taxon>
    </lineage>
</organism>
<reference evidence="4" key="1">
    <citation type="submission" date="2021-09" db="EMBL/GenBank/DDBJ databases">
        <authorList>
            <consortium name="AG Swart"/>
            <person name="Singh M."/>
            <person name="Singh A."/>
            <person name="Seah K."/>
            <person name="Emmerich C."/>
        </authorList>
    </citation>
    <scope>NUCLEOTIDE SEQUENCE</scope>
    <source>
        <strain evidence="4">ATCC30299</strain>
    </source>
</reference>
<evidence type="ECO:0008006" key="6">
    <source>
        <dbReference type="Google" id="ProtNLM"/>
    </source>
</evidence>
<keyword evidence="2" id="KW-0677">Repeat</keyword>
<gene>
    <name evidence="4" type="ORF">BSTOLATCC_MIC25267</name>
</gene>
<keyword evidence="3" id="KW-0812">Transmembrane</keyword>
<dbReference type="InterPro" id="IPR006652">
    <property type="entry name" value="Kelch_1"/>
</dbReference>
<evidence type="ECO:0000313" key="5">
    <source>
        <dbReference type="Proteomes" id="UP001162131"/>
    </source>
</evidence>
<dbReference type="AlphaFoldDB" id="A0AAU9J6W0"/>
<dbReference type="CDD" id="cd00185">
    <property type="entry name" value="TNFRSF"/>
    <property type="match status" value="1"/>
</dbReference>
<dbReference type="Pfam" id="PF24681">
    <property type="entry name" value="Kelch_KLHDC2_KLHL20_DRC7"/>
    <property type="match status" value="1"/>
</dbReference>
<evidence type="ECO:0000313" key="4">
    <source>
        <dbReference type="EMBL" id="CAG9320027.1"/>
    </source>
</evidence>
<evidence type="ECO:0000256" key="1">
    <source>
        <dbReference type="ARBA" id="ARBA00022441"/>
    </source>
</evidence>
<comment type="caution">
    <text evidence="4">The sequence shown here is derived from an EMBL/GenBank/DDBJ whole genome shotgun (WGS) entry which is preliminary data.</text>
</comment>
<evidence type="ECO:0000256" key="3">
    <source>
        <dbReference type="SAM" id="Phobius"/>
    </source>
</evidence>
<accession>A0AAU9J6W0</accession>
<dbReference type="InterPro" id="IPR015915">
    <property type="entry name" value="Kelch-typ_b-propeller"/>
</dbReference>
<dbReference type="SMART" id="SM01411">
    <property type="entry name" value="Ephrin_rec_like"/>
    <property type="match status" value="2"/>
</dbReference>
<dbReference type="EMBL" id="CAJZBQ010000024">
    <property type="protein sequence ID" value="CAG9320027.1"/>
    <property type="molecule type" value="Genomic_DNA"/>
</dbReference>
<keyword evidence="5" id="KW-1185">Reference proteome</keyword>
<feature type="transmembrane region" description="Helical" evidence="3">
    <location>
        <begin position="725"/>
        <end position="742"/>
    </location>
</feature>
<dbReference type="Proteomes" id="UP001162131">
    <property type="component" value="Unassembled WGS sequence"/>
</dbReference>
<proteinExistence type="predicted"/>
<dbReference type="SUPFAM" id="SSF117281">
    <property type="entry name" value="Kelch motif"/>
    <property type="match status" value="3"/>
</dbReference>
<dbReference type="InterPro" id="IPR051568">
    <property type="entry name" value="LZTR1/Attractin"/>
</dbReference>
<dbReference type="PANTHER" id="PTHR46376">
    <property type="entry name" value="LEUCINE-ZIPPER-LIKE TRANSCRIPTIONAL REGULATOR 1"/>
    <property type="match status" value="1"/>
</dbReference>
<dbReference type="GO" id="GO:0005794">
    <property type="term" value="C:Golgi apparatus"/>
    <property type="evidence" value="ECO:0007669"/>
    <property type="project" value="TreeGrafter"/>
</dbReference>